<proteinExistence type="predicted"/>
<evidence type="ECO:0000313" key="2">
    <source>
        <dbReference type="EMBL" id="CCI51554.1"/>
    </source>
</evidence>
<feature type="compositionally biased region" description="Basic residues" evidence="1">
    <location>
        <begin position="65"/>
        <end position="80"/>
    </location>
</feature>
<gene>
    <name evidence="2" type="ORF">BN13_1080027</name>
</gene>
<name>A0A077M4T4_9MICO</name>
<dbReference type="EMBL" id="CAJC01000011">
    <property type="protein sequence ID" value="CCI51554.1"/>
    <property type="molecule type" value="Genomic_DNA"/>
</dbReference>
<protein>
    <submittedName>
        <fullName evidence="2">Uncharacterized protein</fullName>
    </submittedName>
</protein>
<sequence length="100" mass="11346">MSSSETRLNPRSGCESHRVRHRHDGKHLTVTFDSLDAAKAWRAVLDASPRRRDAPSRRALDRGASHRRRAGPRRTTGRVARRSIIKVVSRSCRVQRDGIP</sequence>
<feature type="region of interest" description="Disordered" evidence="1">
    <location>
        <begin position="1"/>
        <end position="22"/>
    </location>
</feature>
<feature type="compositionally biased region" description="Basic and acidic residues" evidence="1">
    <location>
        <begin position="48"/>
        <end position="64"/>
    </location>
</feature>
<organism evidence="2 3">
    <name type="scientific">Nostocoides jenkinsii Ben 74</name>
    <dbReference type="NCBI Taxonomy" id="1193518"/>
    <lineage>
        <taxon>Bacteria</taxon>
        <taxon>Bacillati</taxon>
        <taxon>Actinomycetota</taxon>
        <taxon>Actinomycetes</taxon>
        <taxon>Micrococcales</taxon>
        <taxon>Intrasporangiaceae</taxon>
        <taxon>Nostocoides</taxon>
    </lineage>
</organism>
<dbReference type="AlphaFoldDB" id="A0A077M4T4"/>
<comment type="caution">
    <text evidence="2">The sequence shown here is derived from an EMBL/GenBank/DDBJ whole genome shotgun (WGS) entry which is preliminary data.</text>
</comment>
<accession>A0A077M4T4</accession>
<evidence type="ECO:0000313" key="3">
    <source>
        <dbReference type="Proteomes" id="UP000035720"/>
    </source>
</evidence>
<reference evidence="2 3" key="1">
    <citation type="journal article" date="2013" name="ISME J.">
        <title>A metabolic model for members of the genus Tetrasphaera involved in enhanced biological phosphorus removal.</title>
        <authorList>
            <person name="Kristiansen R."/>
            <person name="Nguyen H.T.T."/>
            <person name="Saunders A.M."/>
            <person name="Nielsen J.L."/>
            <person name="Wimmer R."/>
            <person name="Le V.Q."/>
            <person name="McIlroy S.J."/>
            <person name="Petrovski S."/>
            <person name="Seviour R.J."/>
            <person name="Calteau A."/>
            <person name="Nielsen K.L."/>
            <person name="Nielsen P.H."/>
        </authorList>
    </citation>
    <scope>NUCLEOTIDE SEQUENCE [LARGE SCALE GENOMIC DNA]</scope>
    <source>
        <strain evidence="2 3">Ben 74</strain>
    </source>
</reference>
<dbReference type="Proteomes" id="UP000035720">
    <property type="component" value="Unassembled WGS sequence"/>
</dbReference>
<evidence type="ECO:0000256" key="1">
    <source>
        <dbReference type="SAM" id="MobiDB-lite"/>
    </source>
</evidence>
<feature type="region of interest" description="Disordered" evidence="1">
    <location>
        <begin position="48"/>
        <end position="80"/>
    </location>
</feature>
<keyword evidence="3" id="KW-1185">Reference proteome</keyword>